<dbReference type="PANTHER" id="PTHR43266">
    <property type="entry name" value="MACROLIDE-EFFLUX PROTEIN"/>
    <property type="match status" value="1"/>
</dbReference>
<evidence type="ECO:0000256" key="1">
    <source>
        <dbReference type="ARBA" id="ARBA00004651"/>
    </source>
</evidence>
<keyword evidence="3" id="KW-1003">Cell membrane</keyword>
<feature type="transmembrane region" description="Helical" evidence="7">
    <location>
        <begin position="43"/>
        <end position="64"/>
    </location>
</feature>
<feature type="transmembrane region" description="Helical" evidence="7">
    <location>
        <begin position="298"/>
        <end position="318"/>
    </location>
</feature>
<keyword evidence="4 7" id="KW-0812">Transmembrane</keyword>
<feature type="transmembrane region" description="Helical" evidence="7">
    <location>
        <begin position="272"/>
        <end position="291"/>
    </location>
</feature>
<feature type="transmembrane region" description="Helical" evidence="7">
    <location>
        <begin position="7"/>
        <end position="23"/>
    </location>
</feature>
<gene>
    <name evidence="9" type="ORF">JYP50_08365</name>
</gene>
<dbReference type="Gene3D" id="3.40.50.12780">
    <property type="entry name" value="N-terminal domain of ligase-like"/>
    <property type="match status" value="1"/>
</dbReference>
<keyword evidence="10" id="KW-1185">Reference proteome</keyword>
<comment type="subcellular location">
    <subcellularLocation>
        <location evidence="1">Cell membrane</location>
        <topology evidence="1">Multi-pass membrane protein</topology>
    </subcellularLocation>
</comment>
<feature type="transmembrane region" description="Helical" evidence="7">
    <location>
        <begin position="392"/>
        <end position="409"/>
    </location>
</feature>
<accession>A0A939DEV9</accession>
<dbReference type="PROSITE" id="PS50850">
    <property type="entry name" value="MFS"/>
    <property type="match status" value="1"/>
</dbReference>
<evidence type="ECO:0000313" key="10">
    <source>
        <dbReference type="Proteomes" id="UP000664303"/>
    </source>
</evidence>
<evidence type="ECO:0000256" key="7">
    <source>
        <dbReference type="SAM" id="Phobius"/>
    </source>
</evidence>
<keyword evidence="6 7" id="KW-0472">Membrane</keyword>
<dbReference type="EMBL" id="JAFKCZ010000005">
    <property type="protein sequence ID" value="MBN7796601.1"/>
    <property type="molecule type" value="Genomic_DNA"/>
</dbReference>
<dbReference type="InterPro" id="IPR002123">
    <property type="entry name" value="Plipid/glycerol_acylTrfase"/>
</dbReference>
<dbReference type="Pfam" id="PF07690">
    <property type="entry name" value="MFS_1"/>
    <property type="match status" value="1"/>
</dbReference>
<dbReference type="InterPro" id="IPR000873">
    <property type="entry name" value="AMP-dep_synth/lig_dom"/>
</dbReference>
<dbReference type="Proteomes" id="UP000664303">
    <property type="component" value="Unassembled WGS sequence"/>
</dbReference>
<dbReference type="RefSeq" id="WP_206560039.1">
    <property type="nucleotide sequence ID" value="NZ_JAFKCZ010000005.1"/>
</dbReference>
<feature type="transmembrane region" description="Helical" evidence="7">
    <location>
        <begin position="235"/>
        <end position="260"/>
    </location>
</feature>
<comment type="caution">
    <text evidence="9">The sequence shown here is derived from an EMBL/GenBank/DDBJ whole genome shotgun (WGS) entry which is preliminary data.</text>
</comment>
<dbReference type="InterPro" id="IPR036259">
    <property type="entry name" value="MFS_trans_sf"/>
</dbReference>
<dbReference type="InterPro" id="IPR011701">
    <property type="entry name" value="MFS"/>
</dbReference>
<evidence type="ECO:0000256" key="2">
    <source>
        <dbReference type="ARBA" id="ARBA00022448"/>
    </source>
</evidence>
<name>A0A939DEV9_9GAMM</name>
<dbReference type="Pfam" id="PF01553">
    <property type="entry name" value="Acyltransferase"/>
    <property type="match status" value="1"/>
</dbReference>
<keyword evidence="2" id="KW-0813">Transport</keyword>
<feature type="transmembrane region" description="Helical" evidence="7">
    <location>
        <begin position="76"/>
        <end position="93"/>
    </location>
</feature>
<reference evidence="9" key="1">
    <citation type="submission" date="2021-02" db="EMBL/GenBank/DDBJ databases">
        <title>PHA producing bacteria isolated from coastal sediment in Guangdong, Shenzhen.</title>
        <authorList>
            <person name="Zheng W."/>
            <person name="Yu S."/>
            <person name="Huang Y."/>
        </authorList>
    </citation>
    <scope>NUCLEOTIDE SEQUENCE</scope>
    <source>
        <strain evidence="9">TN14-10</strain>
    </source>
</reference>
<proteinExistence type="predicted"/>
<dbReference type="InterPro" id="IPR020846">
    <property type="entry name" value="MFS_dom"/>
</dbReference>
<keyword evidence="5 7" id="KW-1133">Transmembrane helix</keyword>
<dbReference type="GO" id="GO:0016746">
    <property type="term" value="F:acyltransferase activity"/>
    <property type="evidence" value="ECO:0007669"/>
    <property type="project" value="InterPro"/>
</dbReference>
<dbReference type="CDD" id="cd06173">
    <property type="entry name" value="MFS_MefA_like"/>
    <property type="match status" value="1"/>
</dbReference>
<dbReference type="SMART" id="SM00563">
    <property type="entry name" value="PlsC"/>
    <property type="match status" value="1"/>
</dbReference>
<feature type="transmembrane region" description="Helical" evidence="7">
    <location>
        <begin position="139"/>
        <end position="159"/>
    </location>
</feature>
<protein>
    <submittedName>
        <fullName evidence="9">MFS transporter</fullName>
    </submittedName>
</protein>
<dbReference type="SUPFAM" id="SSF69593">
    <property type="entry name" value="Glycerol-3-phosphate (1)-acyltransferase"/>
    <property type="match status" value="1"/>
</dbReference>
<evidence type="ECO:0000256" key="4">
    <source>
        <dbReference type="ARBA" id="ARBA00022692"/>
    </source>
</evidence>
<evidence type="ECO:0000259" key="8">
    <source>
        <dbReference type="PROSITE" id="PS50850"/>
    </source>
</evidence>
<evidence type="ECO:0000256" key="5">
    <source>
        <dbReference type="ARBA" id="ARBA00022989"/>
    </source>
</evidence>
<dbReference type="CDD" id="cd07989">
    <property type="entry name" value="LPLAT_AGPAT-like"/>
    <property type="match status" value="1"/>
</dbReference>
<dbReference type="GO" id="GO:0022857">
    <property type="term" value="F:transmembrane transporter activity"/>
    <property type="evidence" value="ECO:0007669"/>
    <property type="project" value="InterPro"/>
</dbReference>
<feature type="transmembrane region" description="Helical" evidence="7">
    <location>
        <begin position="324"/>
        <end position="346"/>
    </location>
</feature>
<dbReference type="Pfam" id="PF00501">
    <property type="entry name" value="AMP-binding"/>
    <property type="match status" value="1"/>
</dbReference>
<sequence>MNSNKKGYYAYLAVVFLNAFVDLGHKIVIQNAIFKSYDGQQQVVLTAIVNGLILLPFILLFSPAGFLADRFAKHRVIRHSALVAVIATGLITFSYYQGWFWAAFALTLALAVQSAIYSPAKYGYIKELVGARNLASANGAVQAITIAGILLGTLVFSMAFEALLSGATAAGPGEIMHHIAPIGWVLVALALVEWLATALLPARRQGAPDNRFELKRYARLDYLRRNLKVLSERNAIWLSIIGLATFWAISQVMLAAFPAFAKESLGVTNTVVIQGVLACSGIGIVLGSMIAGRASRNYIETGFIPVGALGIAIGIAILPGLGGAVAMGLAFLFVGLMGGLFIVPLNSLIQFQARREQLGTVLAGNNWVQNVAMMTALALTVVFATVGIDSVGLFYILTGVAVIGTGYTVRKLPHSLARLLVMAILKRRYKVEVIGFDNLPQSGATLLLGNHISWIDWALVQIACPRPIRFVMLRRIYDTWYLKPLLKAFGVVPIAAGQSEEALRTINGLLKAGECVCLFPEGAISRNGHLGKFHTGYERTLEGVEDGVIVPFYLHGLWGSSLSRADEGLRVARAPDFRRDLIVAFGESLPLQTGAKALKQKVIELSLRAWQAYSEELETVPLAFLRTAKRRGAELACADASGESLGAAALAVAAARVAGGLPGRKPGRLGVLLPPGPDAAVAVLAALWRGYTVVPLDPARPDTWEPRARAAGIDRVLSTRAIAEAAESAGEALSGSQWLWLDELRATGSGWWRQWQFRLLPGSLFHRLLGGKASGGAPAVVLFDERERPVVLSHRNLMANCKQLSDVLNTRVDDVLLGSRAIDHPDGFVLGTVMPLVEGIPVVAQADRDDVLSLARAAARFEATLLPVMPGQLQALAAEPAAHPLMLASLRMVVCTGGPVAPALREAFELRFGRRVYEGLGGPATTALATLNIPDALDLKDWKVQQGDLPGSAGMPLPGTSLRIVDARTGTERPLGEEGELWIGGSQVMAGPADEDAGAVSTDDSGLRWLNTGLRARLNEEGFLLLADGQAGALASPEAAAQPEPA</sequence>
<dbReference type="SUPFAM" id="SSF103473">
    <property type="entry name" value="MFS general substrate transporter"/>
    <property type="match status" value="1"/>
</dbReference>
<evidence type="ECO:0000313" key="9">
    <source>
        <dbReference type="EMBL" id="MBN7796601.1"/>
    </source>
</evidence>
<feature type="transmembrane region" description="Helical" evidence="7">
    <location>
        <begin position="179"/>
        <end position="202"/>
    </location>
</feature>
<dbReference type="GO" id="GO:0005886">
    <property type="term" value="C:plasma membrane"/>
    <property type="evidence" value="ECO:0007669"/>
    <property type="project" value="UniProtKB-SubCell"/>
</dbReference>
<evidence type="ECO:0000256" key="6">
    <source>
        <dbReference type="ARBA" id="ARBA00023136"/>
    </source>
</evidence>
<dbReference type="AlphaFoldDB" id="A0A939DEV9"/>
<feature type="transmembrane region" description="Helical" evidence="7">
    <location>
        <begin position="99"/>
        <end position="118"/>
    </location>
</feature>
<feature type="domain" description="Major facilitator superfamily (MFS) profile" evidence="8">
    <location>
        <begin position="8"/>
        <end position="416"/>
    </location>
</feature>
<evidence type="ECO:0000256" key="3">
    <source>
        <dbReference type="ARBA" id="ARBA00022475"/>
    </source>
</evidence>
<dbReference type="InterPro" id="IPR042099">
    <property type="entry name" value="ANL_N_sf"/>
</dbReference>
<dbReference type="Gene3D" id="1.20.1250.20">
    <property type="entry name" value="MFS general substrate transporter like domains"/>
    <property type="match status" value="1"/>
</dbReference>
<dbReference type="SUPFAM" id="SSF56801">
    <property type="entry name" value="Acetyl-CoA synthetase-like"/>
    <property type="match status" value="1"/>
</dbReference>
<organism evidence="9 10">
    <name type="scientific">Parahaliea mediterranea</name>
    <dbReference type="NCBI Taxonomy" id="651086"/>
    <lineage>
        <taxon>Bacteria</taxon>
        <taxon>Pseudomonadati</taxon>
        <taxon>Pseudomonadota</taxon>
        <taxon>Gammaproteobacteria</taxon>
        <taxon>Cellvibrionales</taxon>
        <taxon>Halieaceae</taxon>
        <taxon>Parahaliea</taxon>
    </lineage>
</organism>
<dbReference type="PANTHER" id="PTHR43266:SF2">
    <property type="entry name" value="MAJOR FACILITATOR SUPERFAMILY (MFS) PROFILE DOMAIN-CONTAINING PROTEIN"/>
    <property type="match status" value="1"/>
</dbReference>